<sequence>MKLKDIFEVEKNDELHKQYTDTYEKLKERYRKTNENGYNFFPKKELIGDYTCESGYARNTYRGRIPEGVELNELELSMICDDGFSHFGGSSSIYKDGTYTVVIYID</sequence>
<keyword evidence="3" id="KW-1185">Reference proteome</keyword>
<dbReference type="STRING" id="1469647.BC351_01185"/>
<proteinExistence type="predicted"/>
<gene>
    <name evidence="2" type="ORF">BC351_01185</name>
</gene>
<dbReference type="RefSeq" id="WP_079408886.1">
    <property type="nucleotide sequence ID" value="NZ_MBTG01000001.1"/>
</dbReference>
<feature type="coiled-coil region" evidence="1">
    <location>
        <begin position="9"/>
        <end position="36"/>
    </location>
</feature>
<reference evidence="3" key="1">
    <citation type="submission" date="2016-07" db="EMBL/GenBank/DDBJ databases">
        <authorList>
            <person name="Florea S."/>
            <person name="Webb J.S."/>
            <person name="Jaromczyk J."/>
            <person name="Schardl C.L."/>
        </authorList>
    </citation>
    <scope>NUCLEOTIDE SEQUENCE [LARGE SCALE GENOMIC DNA]</scope>
    <source>
        <strain evidence="3">CY1</strain>
    </source>
</reference>
<accession>A0A1V4HTI2</accession>
<comment type="caution">
    <text evidence="2">The sequence shown here is derived from an EMBL/GenBank/DDBJ whole genome shotgun (WGS) entry which is preliminary data.</text>
</comment>
<organism evidence="2 3">
    <name type="scientific">Paenibacillus ferrarius</name>
    <dbReference type="NCBI Taxonomy" id="1469647"/>
    <lineage>
        <taxon>Bacteria</taxon>
        <taxon>Bacillati</taxon>
        <taxon>Bacillota</taxon>
        <taxon>Bacilli</taxon>
        <taxon>Bacillales</taxon>
        <taxon>Paenibacillaceae</taxon>
        <taxon>Paenibacillus</taxon>
    </lineage>
</organism>
<dbReference type="EMBL" id="MBTG01000001">
    <property type="protein sequence ID" value="OPH61885.1"/>
    <property type="molecule type" value="Genomic_DNA"/>
</dbReference>
<evidence type="ECO:0000256" key="1">
    <source>
        <dbReference type="SAM" id="Coils"/>
    </source>
</evidence>
<name>A0A1V4HTI2_9BACL</name>
<dbReference type="Proteomes" id="UP000190626">
    <property type="component" value="Unassembled WGS sequence"/>
</dbReference>
<protein>
    <submittedName>
        <fullName evidence="2">Uncharacterized protein</fullName>
    </submittedName>
</protein>
<dbReference type="AlphaFoldDB" id="A0A1V4HTI2"/>
<evidence type="ECO:0000313" key="3">
    <source>
        <dbReference type="Proteomes" id="UP000190626"/>
    </source>
</evidence>
<keyword evidence="1" id="KW-0175">Coiled coil</keyword>
<evidence type="ECO:0000313" key="2">
    <source>
        <dbReference type="EMBL" id="OPH61885.1"/>
    </source>
</evidence>